<dbReference type="PANTHER" id="PTHR33376">
    <property type="match status" value="1"/>
</dbReference>
<dbReference type="Proteomes" id="UP000184123">
    <property type="component" value="Unassembled WGS sequence"/>
</dbReference>
<dbReference type="RefSeq" id="WP_234987103.1">
    <property type="nucleotide sequence ID" value="NZ_BJXU01000135.1"/>
</dbReference>
<feature type="compositionally biased region" description="Basic and acidic residues" evidence="2">
    <location>
        <begin position="18"/>
        <end position="29"/>
    </location>
</feature>
<evidence type="ECO:0000313" key="4">
    <source>
        <dbReference type="EMBL" id="SHM78353.1"/>
    </source>
</evidence>
<evidence type="ECO:0000256" key="2">
    <source>
        <dbReference type="SAM" id="MobiDB-lite"/>
    </source>
</evidence>
<evidence type="ECO:0000313" key="6">
    <source>
        <dbReference type="Proteomes" id="UP000321726"/>
    </source>
</evidence>
<dbReference type="Pfam" id="PF03480">
    <property type="entry name" value="DctP"/>
    <property type="match status" value="1"/>
</dbReference>
<dbReference type="CDD" id="cd13681">
    <property type="entry name" value="PBP2_TRAP_lactate"/>
    <property type="match status" value="1"/>
</dbReference>
<dbReference type="STRING" id="44933.SAMN05660971_03844"/>
<dbReference type="NCBIfam" id="NF037995">
    <property type="entry name" value="TRAP_S1"/>
    <property type="match status" value="1"/>
</dbReference>
<dbReference type="GO" id="GO:0055085">
    <property type="term" value="P:transmembrane transport"/>
    <property type="evidence" value="ECO:0007669"/>
    <property type="project" value="InterPro"/>
</dbReference>
<dbReference type="PROSITE" id="PS51318">
    <property type="entry name" value="TAT"/>
    <property type="match status" value="1"/>
</dbReference>
<gene>
    <name evidence="3" type="ORF">HCU01_32110</name>
    <name evidence="4" type="ORF">SAMN05660971_03844</name>
</gene>
<dbReference type="EMBL" id="BJXU01000135">
    <property type="protein sequence ID" value="GEN25262.1"/>
    <property type="molecule type" value="Genomic_DNA"/>
</dbReference>
<organism evidence="4 5">
    <name type="scientific">Halomonas cupida</name>
    <dbReference type="NCBI Taxonomy" id="44933"/>
    <lineage>
        <taxon>Bacteria</taxon>
        <taxon>Pseudomonadati</taxon>
        <taxon>Pseudomonadota</taxon>
        <taxon>Gammaproteobacteria</taxon>
        <taxon>Oceanospirillales</taxon>
        <taxon>Halomonadaceae</taxon>
        <taxon>Halomonas</taxon>
    </lineage>
</organism>
<dbReference type="InterPro" id="IPR019546">
    <property type="entry name" value="TAT_signal_bac_arc"/>
</dbReference>
<keyword evidence="1" id="KW-0732">Signal</keyword>
<sequence>MMTLDNNKPSKDSSGTSTERETRLDNTTDRRRFLKAAAVGSAAAVAAPWVGNVQAQEGIRIRMQSSWQPGTTGYRIFEEWAGGVVEATSGEVSIEPFPAGAVAGAFEVADAVRNGVLDGQNWFTVYWPGKMPAGVFLTAYPMGLSVPHQWDMMFGAYGGFGIAKDLYRKQGQEMLGYVHHDLNLIHSKVPLRSFDDFEGVKIRMPGGIVAETFASIGARTTLLPGSEVYPALEKGTIDAADYTGAAVNYELGFWQVTDYIIMGPPSTPCLHQAVDLMDIAVNRRVFERMSTQVQDLMHDLVAAYSRIHYAAIQKANSEAWPKYREQGIEIIHLSEDDAVRFREAAIPLWFEWANKDEDASRLFRAHLNTMLDPAVALVTDEDIQGYELNA</sequence>
<dbReference type="Proteomes" id="UP000321726">
    <property type="component" value="Unassembled WGS sequence"/>
</dbReference>
<keyword evidence="6" id="KW-1185">Reference proteome</keyword>
<feature type="compositionally biased region" description="Polar residues" evidence="2">
    <location>
        <begin position="1"/>
        <end position="17"/>
    </location>
</feature>
<dbReference type="Gene3D" id="3.40.190.170">
    <property type="entry name" value="Bacterial extracellular solute-binding protein, family 7"/>
    <property type="match status" value="1"/>
</dbReference>
<proteinExistence type="predicted"/>
<evidence type="ECO:0000313" key="5">
    <source>
        <dbReference type="Proteomes" id="UP000184123"/>
    </source>
</evidence>
<reference evidence="4 5" key="1">
    <citation type="submission" date="2016-11" db="EMBL/GenBank/DDBJ databases">
        <authorList>
            <person name="Jaros S."/>
            <person name="Januszkiewicz K."/>
            <person name="Wedrychowicz H."/>
        </authorList>
    </citation>
    <scope>NUCLEOTIDE SEQUENCE [LARGE SCALE GENOMIC DNA]</scope>
    <source>
        <strain evidence="4 5">DSM 4740</strain>
    </source>
</reference>
<dbReference type="EMBL" id="FRCA01000013">
    <property type="protein sequence ID" value="SHM78353.1"/>
    <property type="molecule type" value="Genomic_DNA"/>
</dbReference>
<dbReference type="GO" id="GO:0031317">
    <property type="term" value="C:tripartite ATP-independent periplasmic transporter complex"/>
    <property type="evidence" value="ECO:0007669"/>
    <property type="project" value="InterPro"/>
</dbReference>
<protein>
    <submittedName>
        <fullName evidence="3">Lactate-binding periplasmic protein</fullName>
    </submittedName>
    <submittedName>
        <fullName evidence="4">Tat (Twin-arginine translocation) pathway signal sequence</fullName>
    </submittedName>
</protein>
<dbReference type="GO" id="GO:0015727">
    <property type="term" value="P:lactate transport"/>
    <property type="evidence" value="ECO:0007669"/>
    <property type="project" value="InterPro"/>
</dbReference>
<accession>A0A1M7LJL7</accession>
<dbReference type="NCBIfam" id="TIGR01409">
    <property type="entry name" value="TAT_signal_seq"/>
    <property type="match status" value="1"/>
</dbReference>
<dbReference type="PANTHER" id="PTHR33376:SF5">
    <property type="entry name" value="EXTRACYTOPLASMIC SOLUTE RECEPTOR PROTEIN"/>
    <property type="match status" value="1"/>
</dbReference>
<evidence type="ECO:0000256" key="1">
    <source>
        <dbReference type="ARBA" id="ARBA00022729"/>
    </source>
</evidence>
<dbReference type="InterPro" id="IPR041721">
    <property type="entry name" value="TTHA0766"/>
</dbReference>
<dbReference type="InterPro" id="IPR038404">
    <property type="entry name" value="TRAP_DctP_sf"/>
</dbReference>
<evidence type="ECO:0000313" key="3">
    <source>
        <dbReference type="EMBL" id="GEN25262.1"/>
    </source>
</evidence>
<reference evidence="3 6" key="2">
    <citation type="submission" date="2019-07" db="EMBL/GenBank/DDBJ databases">
        <title>Whole genome shotgun sequence of Halomonas cupida NBRC 102219.</title>
        <authorList>
            <person name="Hosoyama A."/>
            <person name="Uohara A."/>
            <person name="Ohji S."/>
            <person name="Ichikawa N."/>
        </authorList>
    </citation>
    <scope>NUCLEOTIDE SEQUENCE [LARGE SCALE GENOMIC DNA]</scope>
    <source>
        <strain evidence="3 6">NBRC 102219</strain>
    </source>
</reference>
<feature type="region of interest" description="Disordered" evidence="2">
    <location>
        <begin position="1"/>
        <end position="29"/>
    </location>
</feature>
<dbReference type="InterPro" id="IPR006311">
    <property type="entry name" value="TAT_signal"/>
</dbReference>
<name>A0A1M7LJL7_9GAMM</name>
<dbReference type="InterPro" id="IPR018389">
    <property type="entry name" value="DctP_fam"/>
</dbReference>
<dbReference type="AlphaFoldDB" id="A0A1M7LJL7"/>